<keyword evidence="1" id="KW-0812">Transmembrane</keyword>
<evidence type="ECO:0000313" key="3">
    <source>
        <dbReference type="Proteomes" id="UP000317169"/>
    </source>
</evidence>
<comment type="caution">
    <text evidence="2">The sequence shown here is derived from an EMBL/GenBank/DDBJ whole genome shotgun (WGS) entry which is preliminary data.</text>
</comment>
<gene>
    <name evidence="2" type="ORF">FKR84_04530</name>
</gene>
<feature type="transmembrane region" description="Helical" evidence="1">
    <location>
        <begin position="101"/>
        <end position="120"/>
    </location>
</feature>
<dbReference type="RefSeq" id="WP_141421038.1">
    <property type="nucleotide sequence ID" value="NZ_VIAR01000003.1"/>
</dbReference>
<keyword evidence="1" id="KW-1133">Transmembrane helix</keyword>
<accession>A0A507ZU26</accession>
<protein>
    <recommendedName>
        <fullName evidence="4">Cytochrome C and Quinol oxidase polypeptide I</fullName>
    </recommendedName>
</protein>
<feature type="transmembrane region" description="Helical" evidence="1">
    <location>
        <begin position="208"/>
        <end position="229"/>
    </location>
</feature>
<proteinExistence type="predicted"/>
<feature type="transmembrane region" description="Helical" evidence="1">
    <location>
        <begin position="313"/>
        <end position="333"/>
    </location>
</feature>
<evidence type="ECO:0000313" key="2">
    <source>
        <dbReference type="EMBL" id="TQD39764.1"/>
    </source>
</evidence>
<keyword evidence="1" id="KW-0472">Membrane</keyword>
<dbReference type="EMBL" id="VIAR01000003">
    <property type="protein sequence ID" value="TQD39764.1"/>
    <property type="molecule type" value="Genomic_DNA"/>
</dbReference>
<name>A0A507ZU26_9FLAO</name>
<dbReference type="Proteomes" id="UP000317169">
    <property type="component" value="Unassembled WGS sequence"/>
</dbReference>
<feature type="transmembrane region" description="Helical" evidence="1">
    <location>
        <begin position="12"/>
        <end position="41"/>
    </location>
</feature>
<feature type="transmembrane region" description="Helical" evidence="1">
    <location>
        <begin position="374"/>
        <end position="395"/>
    </location>
</feature>
<feature type="transmembrane region" description="Helical" evidence="1">
    <location>
        <begin position="235"/>
        <end position="255"/>
    </location>
</feature>
<feature type="transmembrane region" description="Helical" evidence="1">
    <location>
        <begin position="141"/>
        <end position="161"/>
    </location>
</feature>
<feature type="transmembrane region" description="Helical" evidence="1">
    <location>
        <begin position="276"/>
        <end position="293"/>
    </location>
</feature>
<feature type="transmembrane region" description="Helical" evidence="1">
    <location>
        <begin position="173"/>
        <end position="196"/>
    </location>
</feature>
<feature type="transmembrane region" description="Helical" evidence="1">
    <location>
        <begin position="345"/>
        <end position="362"/>
    </location>
</feature>
<keyword evidence="3" id="KW-1185">Reference proteome</keyword>
<organism evidence="2 3">
    <name type="scientific">Haloflavibacter putidus</name>
    <dbReference type="NCBI Taxonomy" id="2576776"/>
    <lineage>
        <taxon>Bacteria</taxon>
        <taxon>Pseudomonadati</taxon>
        <taxon>Bacteroidota</taxon>
        <taxon>Flavobacteriia</taxon>
        <taxon>Flavobacteriales</taxon>
        <taxon>Flavobacteriaceae</taxon>
        <taxon>Haloflavibacter</taxon>
    </lineage>
</organism>
<reference evidence="2 3" key="1">
    <citation type="submission" date="2019-06" db="EMBL/GenBank/DDBJ databases">
        <title>Flavibacter putida gen. nov., sp. nov., a novel marine bacterium of the family Flavobacteriaceae isolated from coastal seawater.</title>
        <authorList>
            <person name="Feng X."/>
        </authorList>
    </citation>
    <scope>NUCLEOTIDE SEQUENCE [LARGE SCALE GENOMIC DNA]</scope>
    <source>
        <strain evidence="2 3">PLHSN227</strain>
    </source>
</reference>
<sequence>MLSLQKQLRIALSLFFIAVLAGLFLRFLFVADFAVVFKYVVHAHSHVALLGWVYMALILLIYKLILKKFFPSKVYKRIFYFTLFTVIGMLCSFPFQGYAAVSITFSTLFLFVSYAFYWAYLKYLPKEDRQTPALKCINYALFYMVVSSIGPWAVGAVMATLGPNSEWYRVAIYFYLHLQYNAWMILALVGIFLYIIEQRGIYFSKRNFSRFILSFHVSIVLTFFLSVLFLYPPTIIYVLAVSGGVVQIMAFGYLFKFLKERRFLFARRFTKLQQQMLSWLFVLLIGKLIFQFVGAFPQAADLATIYKNLTIGFLHWVFLGLVSIGLFFLLNYYRLLRLSFLQFRLYILAFVFTEILIFFSPFSKITGFPFPDSYYWWVFLASLFFVLIIGSIFLSNLSNKKRPPKGSLSK</sequence>
<dbReference type="OrthoDB" id="2827525at2"/>
<evidence type="ECO:0008006" key="4">
    <source>
        <dbReference type="Google" id="ProtNLM"/>
    </source>
</evidence>
<feature type="transmembrane region" description="Helical" evidence="1">
    <location>
        <begin position="78"/>
        <end position="95"/>
    </location>
</feature>
<feature type="transmembrane region" description="Helical" evidence="1">
    <location>
        <begin position="47"/>
        <end position="66"/>
    </location>
</feature>
<dbReference type="AlphaFoldDB" id="A0A507ZU26"/>
<evidence type="ECO:0000256" key="1">
    <source>
        <dbReference type="SAM" id="Phobius"/>
    </source>
</evidence>